<feature type="compositionally biased region" description="Pro residues" evidence="1">
    <location>
        <begin position="1"/>
        <end position="14"/>
    </location>
</feature>
<feature type="compositionally biased region" description="Low complexity" evidence="1">
    <location>
        <begin position="15"/>
        <end position="24"/>
    </location>
</feature>
<organism evidence="2 3">
    <name type="scientific">Colletotrichum nymphaeae SA-01</name>
    <dbReference type="NCBI Taxonomy" id="1460502"/>
    <lineage>
        <taxon>Eukaryota</taxon>
        <taxon>Fungi</taxon>
        <taxon>Dikarya</taxon>
        <taxon>Ascomycota</taxon>
        <taxon>Pezizomycotina</taxon>
        <taxon>Sordariomycetes</taxon>
        <taxon>Hypocreomycetidae</taxon>
        <taxon>Glomerellales</taxon>
        <taxon>Glomerellaceae</taxon>
        <taxon>Colletotrichum</taxon>
        <taxon>Colletotrichum acutatum species complex</taxon>
    </lineage>
</organism>
<reference evidence="2 3" key="1">
    <citation type="submission" date="2014-02" db="EMBL/GenBank/DDBJ databases">
        <title>The genome sequence of Colletotrichum nymphaeae SA-01.</title>
        <authorList>
            <person name="Baroncelli R."/>
            <person name="Thon M.R."/>
        </authorList>
    </citation>
    <scope>NUCLEOTIDE SEQUENCE [LARGE SCALE GENOMIC DNA]</scope>
    <source>
        <strain evidence="2 3">SA-01</strain>
    </source>
</reference>
<evidence type="ECO:0000313" key="3">
    <source>
        <dbReference type="Proteomes" id="UP000070054"/>
    </source>
</evidence>
<feature type="region of interest" description="Disordered" evidence="1">
    <location>
        <begin position="95"/>
        <end position="115"/>
    </location>
</feature>
<dbReference type="AlphaFoldDB" id="A0A135UG56"/>
<gene>
    <name evidence="2" type="ORF">CNYM01_09849</name>
</gene>
<accession>A0A135UG56</accession>
<sequence>MPPLPSRIPPPESPLPSRLSSSISAHDDARKISGESSFASHTSLYPPTAFSHLIPPVSSASRDRSLDFPILQRDNRPSSQLFTVSQRQRLRLRLRQKNHRPRRHTAAPVARRDERRPRNFTPQLQTCDSWIVGFCNSTTRRFSPI</sequence>
<evidence type="ECO:0000313" key="2">
    <source>
        <dbReference type="EMBL" id="KXH59368.1"/>
    </source>
</evidence>
<dbReference type="Proteomes" id="UP000070054">
    <property type="component" value="Unassembled WGS sequence"/>
</dbReference>
<feature type="region of interest" description="Disordered" evidence="1">
    <location>
        <begin position="1"/>
        <end position="35"/>
    </location>
</feature>
<proteinExistence type="predicted"/>
<keyword evidence="3" id="KW-1185">Reference proteome</keyword>
<protein>
    <submittedName>
        <fullName evidence="2">Uncharacterized protein</fullName>
    </submittedName>
</protein>
<name>A0A135UG56_9PEZI</name>
<dbReference type="EMBL" id="JEMN01000635">
    <property type="protein sequence ID" value="KXH59368.1"/>
    <property type="molecule type" value="Genomic_DNA"/>
</dbReference>
<comment type="caution">
    <text evidence="2">The sequence shown here is derived from an EMBL/GenBank/DDBJ whole genome shotgun (WGS) entry which is preliminary data.</text>
</comment>
<evidence type="ECO:0000256" key="1">
    <source>
        <dbReference type="SAM" id="MobiDB-lite"/>
    </source>
</evidence>
<feature type="compositionally biased region" description="Basic residues" evidence="1">
    <location>
        <begin position="95"/>
        <end position="105"/>
    </location>
</feature>